<accession>A0A8H3FIN0</accession>
<evidence type="ECO:0000313" key="2">
    <source>
        <dbReference type="EMBL" id="CAF9923492.1"/>
    </source>
</evidence>
<sequence length="343" mass="38145">MNPSSGTACIAYGLAILFVLLSPVTGQGFAFDSSSCSLEAMSYLRDKFQRAARISENSGNVLDFPGPRGDYTWIAQSLMDPLRHILGGVTPAIAVEVLRGVFTKWSNPDLWLDTRVGIASYWNYLGVFDSRATPRPSRVDRQGNLLVYCNDNRLGRVEWDHTNLYQTSDRDSGILYAQPYQECAEGSRAFLIHAYPGRADRVTVCDWLLQSALQSASQGVDWSTTINIIEMRNDLPDNPSTGRVQPELVQFIEVERNGLLPEDLAESYNSPRGLTDMDLSIGFDTWLIYVFAKCYAGGYKQDINNQQHVYPSATWAALDGFIGEEGNLVNQDYAVTYMVAAQG</sequence>
<gene>
    <name evidence="2" type="ORF">IMSHALPRED_005942</name>
</gene>
<organism evidence="2 3">
    <name type="scientific">Imshaugia aleurites</name>
    <dbReference type="NCBI Taxonomy" id="172621"/>
    <lineage>
        <taxon>Eukaryota</taxon>
        <taxon>Fungi</taxon>
        <taxon>Dikarya</taxon>
        <taxon>Ascomycota</taxon>
        <taxon>Pezizomycotina</taxon>
        <taxon>Lecanoromycetes</taxon>
        <taxon>OSLEUM clade</taxon>
        <taxon>Lecanoromycetidae</taxon>
        <taxon>Lecanorales</taxon>
        <taxon>Lecanorineae</taxon>
        <taxon>Parmeliaceae</taxon>
        <taxon>Imshaugia</taxon>
    </lineage>
</organism>
<protein>
    <submittedName>
        <fullName evidence="2">Uncharacterized protein</fullName>
    </submittedName>
</protein>
<dbReference type="EMBL" id="CAJPDT010000033">
    <property type="protein sequence ID" value="CAF9923492.1"/>
    <property type="molecule type" value="Genomic_DNA"/>
</dbReference>
<keyword evidence="3" id="KW-1185">Reference proteome</keyword>
<feature type="chain" id="PRO_5034808892" evidence="1">
    <location>
        <begin position="27"/>
        <end position="343"/>
    </location>
</feature>
<proteinExistence type="predicted"/>
<reference evidence="2" key="1">
    <citation type="submission" date="2021-03" db="EMBL/GenBank/DDBJ databases">
        <authorList>
            <person name="Tagirdzhanova G."/>
        </authorList>
    </citation>
    <scope>NUCLEOTIDE SEQUENCE</scope>
</reference>
<name>A0A8H3FIN0_9LECA</name>
<dbReference type="AlphaFoldDB" id="A0A8H3FIN0"/>
<comment type="caution">
    <text evidence="2">The sequence shown here is derived from an EMBL/GenBank/DDBJ whole genome shotgun (WGS) entry which is preliminary data.</text>
</comment>
<evidence type="ECO:0000256" key="1">
    <source>
        <dbReference type="SAM" id="SignalP"/>
    </source>
</evidence>
<keyword evidence="1" id="KW-0732">Signal</keyword>
<dbReference type="Proteomes" id="UP000664534">
    <property type="component" value="Unassembled WGS sequence"/>
</dbReference>
<feature type="signal peptide" evidence="1">
    <location>
        <begin position="1"/>
        <end position="26"/>
    </location>
</feature>
<evidence type="ECO:0000313" key="3">
    <source>
        <dbReference type="Proteomes" id="UP000664534"/>
    </source>
</evidence>